<dbReference type="AlphaFoldDB" id="A0A926VJW5"/>
<protein>
    <submittedName>
        <fullName evidence="1">Uncharacterized protein</fullName>
    </submittedName>
</protein>
<dbReference type="RefSeq" id="WP_190471269.1">
    <property type="nucleotide sequence ID" value="NZ_JACJPW010000088.1"/>
</dbReference>
<keyword evidence="2" id="KW-1185">Reference proteome</keyword>
<evidence type="ECO:0000313" key="2">
    <source>
        <dbReference type="Proteomes" id="UP000641646"/>
    </source>
</evidence>
<organism evidence="1 2">
    <name type="scientific">Aerosakkonema funiforme FACHB-1375</name>
    <dbReference type="NCBI Taxonomy" id="2949571"/>
    <lineage>
        <taxon>Bacteria</taxon>
        <taxon>Bacillati</taxon>
        <taxon>Cyanobacteriota</taxon>
        <taxon>Cyanophyceae</taxon>
        <taxon>Oscillatoriophycideae</taxon>
        <taxon>Aerosakkonematales</taxon>
        <taxon>Aerosakkonemataceae</taxon>
        <taxon>Aerosakkonema</taxon>
    </lineage>
</organism>
<reference evidence="1" key="2">
    <citation type="submission" date="2020-08" db="EMBL/GenBank/DDBJ databases">
        <authorList>
            <person name="Chen M."/>
            <person name="Teng W."/>
            <person name="Zhao L."/>
            <person name="Hu C."/>
            <person name="Zhou Y."/>
            <person name="Han B."/>
            <person name="Song L."/>
            <person name="Shu W."/>
        </authorList>
    </citation>
    <scope>NUCLEOTIDE SEQUENCE</scope>
    <source>
        <strain evidence="1">FACHB-1375</strain>
    </source>
</reference>
<name>A0A926VJW5_9CYAN</name>
<comment type="caution">
    <text evidence="1">The sequence shown here is derived from an EMBL/GenBank/DDBJ whole genome shotgun (WGS) entry which is preliminary data.</text>
</comment>
<reference evidence="1" key="1">
    <citation type="journal article" date="2015" name="ISME J.">
        <title>Draft Genome Sequence of Streptomyces incarnatus NRRL8089, which Produces the Nucleoside Antibiotic Sinefungin.</title>
        <authorList>
            <person name="Oshima K."/>
            <person name="Hattori M."/>
            <person name="Shimizu H."/>
            <person name="Fukuda K."/>
            <person name="Nemoto M."/>
            <person name="Inagaki K."/>
            <person name="Tamura T."/>
        </authorList>
    </citation>
    <scope>NUCLEOTIDE SEQUENCE</scope>
    <source>
        <strain evidence="1">FACHB-1375</strain>
    </source>
</reference>
<sequence length="229" mass="26255">MSRHKITQLTPAQVAAIPGYLEKWTKIALSPEPINRQQVAEAVIAIYDALGLKAPQILIFDNIYPAVSEIVKFLDNPFQMKIGDKLGEKIEEKLRNQLLLQTISQISSQSLTLLSQLWDKLPNPVGSGFLLSTHQEREFRTQLGCQVWNPLRNYICGWNKYICFIDFCITELNCRHDAKIWSAFDLLAKNWAVIFPYEKLCYVCDRPIKVCLDNSNLLQERGEAVIFLP</sequence>
<dbReference type="Proteomes" id="UP000641646">
    <property type="component" value="Unassembled WGS sequence"/>
</dbReference>
<dbReference type="EMBL" id="JACJPW010000088">
    <property type="protein sequence ID" value="MBD2184593.1"/>
    <property type="molecule type" value="Genomic_DNA"/>
</dbReference>
<proteinExistence type="predicted"/>
<accession>A0A926VJW5</accession>
<gene>
    <name evidence="1" type="ORF">H6G03_26575</name>
</gene>
<evidence type="ECO:0000313" key="1">
    <source>
        <dbReference type="EMBL" id="MBD2184593.1"/>
    </source>
</evidence>